<evidence type="ECO:0000313" key="6">
    <source>
        <dbReference type="EMBL" id="QUH29769.1"/>
    </source>
</evidence>
<dbReference type="InterPro" id="IPR000843">
    <property type="entry name" value="HTH_LacI"/>
</dbReference>
<dbReference type="SUPFAM" id="SSF53822">
    <property type="entry name" value="Periplasmic binding protein-like I"/>
    <property type="match status" value="1"/>
</dbReference>
<dbReference type="CDD" id="cd19974">
    <property type="entry name" value="PBP1_LacI-like"/>
    <property type="match status" value="1"/>
</dbReference>
<dbReference type="AlphaFoldDB" id="A0A8J8SCK2"/>
<dbReference type="KEGG" id="vgu:HYG85_12980"/>
<sequence>MKKIKKVTMQDIADALGVSKVTISKALNDKDGVGPELKEQILQKAEEFGYRLSKNSKDKVKNIAIFLDHKYFGEGTKAYFYVKIYQMISKHLSEIGYIGVLTTVNPLNHGKELEQIISNQNIEGIIILGNLEEEFLSKVRKIRLPKVFVDYYDELSNTDCVLSENIYSTYEITKHLLNYAHHYIGFVGSISVTQSISDRYLGYKRALMERKIPIRQEWIIDDRDAHNEAIEFQLPEEMPTAFVCNCDETAHRFIKCLKKQGYRVPEDISIVSFDNDIYADICEPKLTTVAVDIEGIAKTTVKLIKRKVERSPYYTKGVSMVNGKIIYRDSVAKN</sequence>
<dbReference type="Pfam" id="PF00356">
    <property type="entry name" value="LacI"/>
    <property type="match status" value="1"/>
</dbReference>
<keyword evidence="3 6" id="KW-0238">DNA-binding</keyword>
<dbReference type="InterPro" id="IPR010982">
    <property type="entry name" value="Lambda_DNA-bd_dom_sf"/>
</dbReference>
<dbReference type="Proteomes" id="UP000677305">
    <property type="component" value="Chromosome"/>
</dbReference>
<feature type="domain" description="HTH lacI-type" evidence="5">
    <location>
        <begin position="7"/>
        <end position="61"/>
    </location>
</feature>
<dbReference type="RefSeq" id="WP_212690025.1">
    <property type="nucleotide sequence ID" value="NZ_CP058561.1"/>
</dbReference>
<evidence type="ECO:0000256" key="1">
    <source>
        <dbReference type="ARBA" id="ARBA00022491"/>
    </source>
</evidence>
<gene>
    <name evidence="6" type="ORF">HYG85_12980</name>
</gene>
<dbReference type="GO" id="GO:0000976">
    <property type="term" value="F:transcription cis-regulatory region binding"/>
    <property type="evidence" value="ECO:0007669"/>
    <property type="project" value="TreeGrafter"/>
</dbReference>
<keyword evidence="1" id="KW-0678">Repressor</keyword>
<dbReference type="Gene3D" id="1.10.260.40">
    <property type="entry name" value="lambda repressor-like DNA-binding domains"/>
    <property type="match status" value="1"/>
</dbReference>
<evidence type="ECO:0000313" key="7">
    <source>
        <dbReference type="Proteomes" id="UP000677305"/>
    </source>
</evidence>
<dbReference type="PROSITE" id="PS50932">
    <property type="entry name" value="HTH_LACI_2"/>
    <property type="match status" value="1"/>
</dbReference>
<protein>
    <submittedName>
        <fullName evidence="6">LacI family DNA-binding transcriptional regulator</fullName>
    </submittedName>
</protein>
<evidence type="ECO:0000259" key="5">
    <source>
        <dbReference type="PROSITE" id="PS50932"/>
    </source>
</evidence>
<proteinExistence type="predicted"/>
<keyword evidence="2" id="KW-0805">Transcription regulation</keyword>
<dbReference type="CDD" id="cd01392">
    <property type="entry name" value="HTH_LacI"/>
    <property type="match status" value="1"/>
</dbReference>
<evidence type="ECO:0000256" key="4">
    <source>
        <dbReference type="ARBA" id="ARBA00023163"/>
    </source>
</evidence>
<dbReference type="InterPro" id="IPR046335">
    <property type="entry name" value="LacI/GalR-like_sensor"/>
</dbReference>
<dbReference type="PANTHER" id="PTHR30146">
    <property type="entry name" value="LACI-RELATED TRANSCRIPTIONAL REPRESSOR"/>
    <property type="match status" value="1"/>
</dbReference>
<evidence type="ECO:0000256" key="3">
    <source>
        <dbReference type="ARBA" id="ARBA00023125"/>
    </source>
</evidence>
<dbReference type="GO" id="GO:0003700">
    <property type="term" value="F:DNA-binding transcription factor activity"/>
    <property type="evidence" value="ECO:0007669"/>
    <property type="project" value="TreeGrafter"/>
</dbReference>
<organism evidence="6 7">
    <name type="scientific">Vallitalea guaymasensis</name>
    <dbReference type="NCBI Taxonomy" id="1185412"/>
    <lineage>
        <taxon>Bacteria</taxon>
        <taxon>Bacillati</taxon>
        <taxon>Bacillota</taxon>
        <taxon>Clostridia</taxon>
        <taxon>Lachnospirales</taxon>
        <taxon>Vallitaleaceae</taxon>
        <taxon>Vallitalea</taxon>
    </lineage>
</organism>
<dbReference type="Gene3D" id="3.40.50.2300">
    <property type="match status" value="2"/>
</dbReference>
<dbReference type="InterPro" id="IPR028082">
    <property type="entry name" value="Peripla_BP_I"/>
</dbReference>
<dbReference type="EMBL" id="CP058561">
    <property type="protein sequence ID" value="QUH29769.1"/>
    <property type="molecule type" value="Genomic_DNA"/>
</dbReference>
<evidence type="ECO:0000256" key="2">
    <source>
        <dbReference type="ARBA" id="ARBA00023015"/>
    </source>
</evidence>
<accession>A0A8J8SCK2</accession>
<dbReference type="SUPFAM" id="SSF47413">
    <property type="entry name" value="lambda repressor-like DNA-binding domains"/>
    <property type="match status" value="1"/>
</dbReference>
<dbReference type="PANTHER" id="PTHR30146:SF148">
    <property type="entry name" value="HTH-TYPE TRANSCRIPTIONAL REPRESSOR PURR-RELATED"/>
    <property type="match status" value="1"/>
</dbReference>
<dbReference type="SMART" id="SM00354">
    <property type="entry name" value="HTH_LACI"/>
    <property type="match status" value="1"/>
</dbReference>
<dbReference type="Pfam" id="PF13377">
    <property type="entry name" value="Peripla_BP_3"/>
    <property type="match status" value="1"/>
</dbReference>
<keyword evidence="4" id="KW-0804">Transcription</keyword>
<reference evidence="6 7" key="1">
    <citation type="submission" date="2020-07" db="EMBL/GenBank/DDBJ databases">
        <title>Vallitalea guaymasensis genome.</title>
        <authorList>
            <person name="Postec A."/>
        </authorList>
    </citation>
    <scope>NUCLEOTIDE SEQUENCE [LARGE SCALE GENOMIC DNA]</scope>
    <source>
        <strain evidence="6 7">Ra1766G1</strain>
    </source>
</reference>
<keyword evidence="7" id="KW-1185">Reference proteome</keyword>
<name>A0A8J8SCK2_9FIRM</name>